<reference evidence="7" key="1">
    <citation type="submission" date="2020-05" db="EMBL/GenBank/DDBJ databases">
        <authorList>
            <person name="Chiriac C."/>
            <person name="Salcher M."/>
            <person name="Ghai R."/>
            <person name="Kavagutti S V."/>
        </authorList>
    </citation>
    <scope>NUCLEOTIDE SEQUENCE</scope>
</reference>
<dbReference type="Gene3D" id="3.40.720.10">
    <property type="entry name" value="Alkaline Phosphatase, subunit A"/>
    <property type="match status" value="1"/>
</dbReference>
<dbReference type="PANTHER" id="PTHR42693:SF43">
    <property type="entry name" value="BLL2667 PROTEIN"/>
    <property type="match status" value="1"/>
</dbReference>
<evidence type="ECO:0000256" key="3">
    <source>
        <dbReference type="ARBA" id="ARBA00022801"/>
    </source>
</evidence>
<dbReference type="InterPro" id="IPR024607">
    <property type="entry name" value="Sulfatase_CS"/>
</dbReference>
<feature type="domain" description="Sulfatase N-terminal" evidence="5">
    <location>
        <begin position="33"/>
        <end position="445"/>
    </location>
</feature>
<organism evidence="7">
    <name type="scientific">freshwater metagenome</name>
    <dbReference type="NCBI Taxonomy" id="449393"/>
    <lineage>
        <taxon>unclassified sequences</taxon>
        <taxon>metagenomes</taxon>
        <taxon>ecological metagenomes</taxon>
    </lineage>
</organism>
<gene>
    <name evidence="6" type="ORF">UFOPK1572_00200</name>
    <name evidence="7" type="ORF">UFOPK1704_00054</name>
</gene>
<dbReference type="EMBL" id="CAEZTQ010000004">
    <property type="protein sequence ID" value="CAB4563221.1"/>
    <property type="molecule type" value="Genomic_DNA"/>
</dbReference>
<accession>A0A6J6DGP3</accession>
<evidence type="ECO:0000256" key="2">
    <source>
        <dbReference type="ARBA" id="ARBA00022723"/>
    </source>
</evidence>
<dbReference type="PANTHER" id="PTHR42693">
    <property type="entry name" value="ARYLSULFATASE FAMILY MEMBER"/>
    <property type="match status" value="1"/>
</dbReference>
<dbReference type="AlphaFoldDB" id="A0A6J6DGP3"/>
<proteinExistence type="inferred from homology"/>
<name>A0A6J6DGP3_9ZZZZ</name>
<dbReference type="SUPFAM" id="SSF53649">
    <property type="entry name" value="Alkaline phosphatase-like"/>
    <property type="match status" value="1"/>
</dbReference>
<keyword evidence="4" id="KW-0106">Calcium</keyword>
<keyword evidence="3" id="KW-0378">Hydrolase</keyword>
<sequence>MGLNKDFQGKVGRYIEDSDSWWPPLQTPREDAPNVVVVLLDDVGYAQFGCYGSDLDTPTFDRLAAKGLRYSNYHTTALCSPTRACLLTGRNHHASGMACVVEFAQGFPGYDANIPPENGFLSEVLNMNGYATFALGKWHLAPAYENNDGGPRTHWPLSKGFDRFYGFLAGETDQYHPDLIHDNHQVEPPKTPEEGYHITEDMTDRAIQYIKDLRAFSPVKPFFMYYAPGACHAPHQAPKKYIDAYKGKFDKGWDAWREEVFARQVDSGLLPEGTELSERPSWVPAWDTLSDDQRRLYTRLMEAFAGFMTHTDEQVGRLLQFIDSLGELDNTIVVIMSDNGASAEGGPTGSHNEKYFYNFVPESLEENLKHIDDIGTQHSNNHYPWGWAWAGNTPLKRFKRDTHEGGVCDPMIVHWPAGLGTPGQTRRQYVHAIDLTPTLLELIGINMPNEIKGVTQSPIEGTSFAYTFNDAAAPQRHLTQYYEMMGSRAIYHDGWKAVVYHPPMMSNYEDRQISTRSFEEDVWELYHVAEDFSECHDVASKFPEKLEEMKKLWWQEAEKNQVLPLNNTPGRFGDKRWMRQRYVYHHGIASIPETTAPNLRNRSFHINAELTITPDADCDGIIVCHGGHAGGYALYIKGRRLHYVHNFLGSIATTVSASEELPAGDILVRAVFNATGRFRGEMNLYYGDVPMGSGNIPITTPLTYGVDPFSVGYQRMGSISSDLPGKFEMPEGVLHRVIIDAIGRAYRDPEGEQRAALARQ</sequence>
<dbReference type="Pfam" id="PF00884">
    <property type="entry name" value="Sulfatase"/>
    <property type="match status" value="1"/>
</dbReference>
<evidence type="ECO:0000256" key="4">
    <source>
        <dbReference type="ARBA" id="ARBA00022837"/>
    </source>
</evidence>
<protein>
    <submittedName>
        <fullName evidence="7">Unannotated protein</fullName>
    </submittedName>
</protein>
<evidence type="ECO:0000259" key="5">
    <source>
        <dbReference type="Pfam" id="PF00884"/>
    </source>
</evidence>
<dbReference type="Gene3D" id="3.30.1120.10">
    <property type="match status" value="1"/>
</dbReference>
<dbReference type="GO" id="GO:0046872">
    <property type="term" value="F:metal ion binding"/>
    <property type="evidence" value="ECO:0007669"/>
    <property type="project" value="UniProtKB-KW"/>
</dbReference>
<dbReference type="EMBL" id="CAEZTC010000014">
    <property type="protein sequence ID" value="CAB4551502.1"/>
    <property type="molecule type" value="Genomic_DNA"/>
</dbReference>
<evidence type="ECO:0000256" key="1">
    <source>
        <dbReference type="ARBA" id="ARBA00008779"/>
    </source>
</evidence>
<dbReference type="GO" id="GO:0016787">
    <property type="term" value="F:hydrolase activity"/>
    <property type="evidence" value="ECO:0007669"/>
    <property type="project" value="UniProtKB-KW"/>
</dbReference>
<dbReference type="PROSITE" id="PS00523">
    <property type="entry name" value="SULFATASE_1"/>
    <property type="match status" value="1"/>
</dbReference>
<comment type="similarity">
    <text evidence="1">Belongs to the sulfatase family.</text>
</comment>
<keyword evidence="2" id="KW-0479">Metal-binding</keyword>
<dbReference type="CDD" id="cd16025">
    <property type="entry name" value="PAS_like"/>
    <property type="match status" value="1"/>
</dbReference>
<dbReference type="InterPro" id="IPR017850">
    <property type="entry name" value="Alkaline_phosphatase_core_sf"/>
</dbReference>
<evidence type="ECO:0000313" key="7">
    <source>
        <dbReference type="EMBL" id="CAB4563221.1"/>
    </source>
</evidence>
<evidence type="ECO:0000313" key="6">
    <source>
        <dbReference type="EMBL" id="CAB4551502.1"/>
    </source>
</evidence>
<dbReference type="InterPro" id="IPR050738">
    <property type="entry name" value="Sulfatase"/>
</dbReference>
<dbReference type="InterPro" id="IPR000917">
    <property type="entry name" value="Sulfatase_N"/>
</dbReference>